<proteinExistence type="predicted"/>
<dbReference type="EMBL" id="NSKD01000001">
    <property type="protein sequence ID" value="PAU81880.1"/>
    <property type="molecule type" value="Genomic_DNA"/>
</dbReference>
<dbReference type="SUPFAM" id="SSF51430">
    <property type="entry name" value="NAD(P)-linked oxidoreductase"/>
    <property type="match status" value="1"/>
</dbReference>
<comment type="caution">
    <text evidence="5">The sequence shown here is derived from an EMBL/GenBank/DDBJ whole genome shotgun (WGS) entry which is preliminary data.</text>
</comment>
<evidence type="ECO:0000313" key="5">
    <source>
        <dbReference type="EMBL" id="PAU81880.1"/>
    </source>
</evidence>
<dbReference type="InterPro" id="IPR023210">
    <property type="entry name" value="NADP_OxRdtase_dom"/>
</dbReference>
<evidence type="ECO:0000259" key="4">
    <source>
        <dbReference type="Pfam" id="PF00248"/>
    </source>
</evidence>
<dbReference type="OrthoDB" id="9772407at2"/>
<reference evidence="5 6" key="1">
    <citation type="submission" date="2017-08" db="EMBL/GenBank/DDBJ databases">
        <title>Halovibrio sewagensis sp. nov., isolated from wastewater of high salinity.</title>
        <authorList>
            <person name="Dong X."/>
            <person name="Zhang G."/>
        </authorList>
    </citation>
    <scope>NUCLEOTIDE SEQUENCE [LARGE SCALE GENOMIC DNA]</scope>
    <source>
        <strain evidence="5 6">YL5-2</strain>
    </source>
</reference>
<evidence type="ECO:0000256" key="1">
    <source>
        <dbReference type="PIRSR" id="PIRSR000097-1"/>
    </source>
</evidence>
<dbReference type="AlphaFoldDB" id="A0A2A2FAK9"/>
<gene>
    <name evidence="5" type="ORF">CK501_01640</name>
</gene>
<dbReference type="CDD" id="cd19138">
    <property type="entry name" value="AKR_YeaE"/>
    <property type="match status" value="1"/>
</dbReference>
<dbReference type="Proteomes" id="UP000218896">
    <property type="component" value="Unassembled WGS sequence"/>
</dbReference>
<dbReference type="PANTHER" id="PTHR43638:SF3">
    <property type="entry name" value="ALDEHYDE REDUCTASE"/>
    <property type="match status" value="1"/>
</dbReference>
<feature type="site" description="Lowers pKa of active site Tyr" evidence="3">
    <location>
        <position position="78"/>
    </location>
</feature>
<feature type="domain" description="NADP-dependent oxidoreductase" evidence="4">
    <location>
        <begin position="15"/>
        <end position="264"/>
    </location>
</feature>
<dbReference type="InterPro" id="IPR036812">
    <property type="entry name" value="NAD(P)_OxRdtase_dom_sf"/>
</dbReference>
<name>A0A2A2FAK9_9GAMM</name>
<protein>
    <submittedName>
        <fullName evidence="5">Aldo/keto reductase</fullName>
    </submittedName>
</protein>
<dbReference type="Pfam" id="PF00248">
    <property type="entry name" value="Aldo_ket_red"/>
    <property type="match status" value="1"/>
</dbReference>
<accession>A0A2A2FAK9</accession>
<dbReference type="Gene3D" id="3.20.20.100">
    <property type="entry name" value="NADP-dependent oxidoreductase domain"/>
    <property type="match status" value="1"/>
</dbReference>
<evidence type="ECO:0000313" key="6">
    <source>
        <dbReference type="Proteomes" id="UP000218896"/>
    </source>
</evidence>
<evidence type="ECO:0000256" key="2">
    <source>
        <dbReference type="PIRSR" id="PIRSR000097-2"/>
    </source>
</evidence>
<dbReference type="PRINTS" id="PR00069">
    <property type="entry name" value="ALDKETRDTASE"/>
</dbReference>
<evidence type="ECO:0000256" key="3">
    <source>
        <dbReference type="PIRSR" id="PIRSR000097-3"/>
    </source>
</evidence>
<dbReference type="GO" id="GO:0016491">
    <property type="term" value="F:oxidoreductase activity"/>
    <property type="evidence" value="ECO:0007669"/>
    <property type="project" value="InterPro"/>
</dbReference>
<feature type="active site" description="Proton donor" evidence="1">
    <location>
        <position position="53"/>
    </location>
</feature>
<dbReference type="PANTHER" id="PTHR43638">
    <property type="entry name" value="OXIDOREDUCTASE, ALDO/KETO REDUCTASE FAMILY PROTEIN"/>
    <property type="match status" value="1"/>
</dbReference>
<keyword evidence="6" id="KW-1185">Reference proteome</keyword>
<organism evidence="5 6">
    <name type="scientific">Halovibrio salipaludis</name>
    <dbReference type="NCBI Taxonomy" id="2032626"/>
    <lineage>
        <taxon>Bacteria</taxon>
        <taxon>Pseudomonadati</taxon>
        <taxon>Pseudomonadota</taxon>
        <taxon>Gammaproteobacteria</taxon>
        <taxon>Oceanospirillales</taxon>
        <taxon>Halomonadaceae</taxon>
        <taxon>Halovibrio</taxon>
    </lineage>
</organism>
<dbReference type="RefSeq" id="WP_095615980.1">
    <property type="nucleotide sequence ID" value="NZ_NSKD01000001.1"/>
</dbReference>
<feature type="binding site" evidence="2">
    <location>
        <position position="111"/>
    </location>
    <ligand>
        <name>substrate</name>
    </ligand>
</feature>
<sequence length="277" mass="30199">MKQVTLHGGKRIPALGQGTWRMGERASDHNREVAAVRAGIEAGLTLIDTAEMYGNGGAERIVGEAMANRRDELFLVSKVFPHNASRAGVRAACQASLERLGTDRLDLYLLHWRGGADLAEAVAGFEDLQREGLIHHWGVSNFDAADLADLWAVPGGDACSTNQLLYHLGERTIEHDPLPWMRHHGLPAMAYCPLGQGRLLEQPGLRAFAERNGITPAQAALAWLQSHDDVIAIPKTSAPERQAENRASAEVTLGREQLAKLDQLFPRPKAGRPLPIV</sequence>
<dbReference type="InterPro" id="IPR020471">
    <property type="entry name" value="AKR"/>
</dbReference>
<dbReference type="PIRSF" id="PIRSF000097">
    <property type="entry name" value="AKR"/>
    <property type="match status" value="1"/>
</dbReference>